<evidence type="ECO:0000259" key="7">
    <source>
        <dbReference type="Pfam" id="PF07715"/>
    </source>
</evidence>
<feature type="domain" description="TonB-dependent transporter Oar-like beta-barrel" evidence="8">
    <location>
        <begin position="256"/>
        <end position="1103"/>
    </location>
</feature>
<comment type="caution">
    <text evidence="9">The sequence shown here is derived from an EMBL/GenBank/DDBJ whole genome shotgun (WGS) entry which is preliminary data.</text>
</comment>
<feature type="compositionally biased region" description="Low complexity" evidence="5">
    <location>
        <begin position="986"/>
        <end position="996"/>
    </location>
</feature>
<feature type="signal peptide" evidence="6">
    <location>
        <begin position="1"/>
        <end position="27"/>
    </location>
</feature>
<dbReference type="PROSITE" id="PS51257">
    <property type="entry name" value="PROKAR_LIPOPROTEIN"/>
    <property type="match status" value="1"/>
</dbReference>
<feature type="domain" description="TonB-dependent receptor plug" evidence="7">
    <location>
        <begin position="161"/>
        <end position="246"/>
    </location>
</feature>
<dbReference type="SUPFAM" id="SSF49464">
    <property type="entry name" value="Carboxypeptidase regulatory domain-like"/>
    <property type="match status" value="1"/>
</dbReference>
<gene>
    <name evidence="9" type="ORF">GCM10011585_04480</name>
</gene>
<evidence type="ECO:0000256" key="1">
    <source>
        <dbReference type="ARBA" id="ARBA00004442"/>
    </source>
</evidence>
<dbReference type="Gene3D" id="2.60.40.1120">
    <property type="entry name" value="Carboxypeptidase-like, regulatory domain"/>
    <property type="match status" value="1"/>
</dbReference>
<evidence type="ECO:0000259" key="8">
    <source>
        <dbReference type="Pfam" id="PF25183"/>
    </source>
</evidence>
<name>A0A917H2G6_9BACT</name>
<sequence>MVLRRPSVVFLRSLAALMVLVLSCAFAPILEAQLSTTATIAGSVTDATGAIVANASVTVHNDGTKTDMVIQSNGDGSFIAPGLPVGTYTVSIASAGFQTYTLTGIVLHPATTATVNGTLQLGSASTSVTVSANAVQVETATIENAASVDAAQVSTLPINGRNYQGLATLMPGVQNTSAGVALTTGGRATNNALSVNGLAQSGTFYALDGVWNENTGNMNQTSVIPNPDSIEEVRVLQNNYSARYSLMGASVVLLQTKSGTSSFHGGAWEFFRNDALNSKPYFATSVLPYKQNIFGYNIGGPLFIPHLYNTNKEKTFFFWSQQGVILHQVPTNLTGVTPTANQRAGIFNSEIIDPNTGVAVPKNGAGQYVIPSAEINPNSTAFLNALYPLPNYSSGGSTNYINPKGQVTVQRDDEIKIDHNFNARFHLLGEYLDEYQKYAQNSLSGSQSGEVFDTNGETDYTHNKLAQLALTQILTPNMVNTTSIAMNIFDLDLNLTGTAFVDQVPGFQTSLPYNGYLSNRLPLVTFSGGIAPQGIAAARPLTHAADLDDTVGDDWSWLHGRNFFQAGITIVFNTKRQNPGSATNGQFTFTGAATSPGKSGVTQDDALADFLFGKAATFTQTSDQPRVAVHGMEISPYVEDRINLTRNLTLTAGIRLFHMPLPYGPPQSETNFIPSAFNPANVPIVNNDATITVTPAYNPLNGLVTNGTNGLPNSFSNNHIWYAGPLAGFAWDVFGDGKTSLRGGYGITYTRIFTNQDCSFNCAINPPRLQSANLQNASFPNPVGTGTAKAATISAITAADQNIQATQVHTYSLSLQHEFARNWIASATGASSQARHLVGTWNYNAAPHTGIYDFDPSINTGKVTPYKFAPYLGYAAITTYTSRQNQNWNALELSLRHPVTENLFLTVAYTWSHDLTDHVSGTFSAIDPYNPSRYYGNAEGLNFPQSLSVTAIYNLPFLREAKGFKGGVLGGWKLSDITTLRSGTSLSPGLSTSTQGNAVRADRVPGTSIHGPKTKAEWFNTAAFRAPAAGFYGNGATGSIQGPGLVVFDMSLYKEFHISESNFFEFRSEAFNIFNHTNFTTIGTNFGASNYGQATAATDPRILEFALRYHF</sequence>
<dbReference type="Pfam" id="PF13620">
    <property type="entry name" value="CarboxypepD_reg"/>
    <property type="match status" value="1"/>
</dbReference>
<evidence type="ECO:0000256" key="2">
    <source>
        <dbReference type="ARBA" id="ARBA00022729"/>
    </source>
</evidence>
<keyword evidence="4" id="KW-0998">Cell outer membrane</keyword>
<evidence type="ECO:0000256" key="4">
    <source>
        <dbReference type="ARBA" id="ARBA00023237"/>
    </source>
</evidence>
<dbReference type="AlphaFoldDB" id="A0A917H2G6"/>
<dbReference type="SUPFAM" id="SSF56935">
    <property type="entry name" value="Porins"/>
    <property type="match status" value="1"/>
</dbReference>
<reference evidence="9" key="2">
    <citation type="submission" date="2020-09" db="EMBL/GenBank/DDBJ databases">
        <authorList>
            <person name="Sun Q."/>
            <person name="Zhou Y."/>
        </authorList>
    </citation>
    <scope>NUCLEOTIDE SEQUENCE</scope>
    <source>
        <strain evidence="9">CGMCC 1.12997</strain>
    </source>
</reference>
<dbReference type="Pfam" id="PF07715">
    <property type="entry name" value="Plug"/>
    <property type="match status" value="1"/>
</dbReference>
<dbReference type="InterPro" id="IPR036942">
    <property type="entry name" value="Beta-barrel_TonB_sf"/>
</dbReference>
<evidence type="ECO:0000256" key="3">
    <source>
        <dbReference type="ARBA" id="ARBA00023136"/>
    </source>
</evidence>
<dbReference type="InterPro" id="IPR010917">
    <property type="entry name" value="TonB_rcpt_CS"/>
</dbReference>
<keyword evidence="3" id="KW-0472">Membrane</keyword>
<evidence type="ECO:0000313" key="9">
    <source>
        <dbReference type="EMBL" id="GGG65843.1"/>
    </source>
</evidence>
<dbReference type="RefSeq" id="WP_188552509.1">
    <property type="nucleotide sequence ID" value="NZ_BMGT01000001.1"/>
</dbReference>
<reference evidence="9" key="1">
    <citation type="journal article" date="2014" name="Int. J. Syst. Evol. Microbiol.">
        <title>Complete genome sequence of Corynebacterium casei LMG S-19264T (=DSM 44701T), isolated from a smear-ripened cheese.</title>
        <authorList>
            <consortium name="US DOE Joint Genome Institute (JGI-PGF)"/>
            <person name="Walter F."/>
            <person name="Albersmeier A."/>
            <person name="Kalinowski J."/>
            <person name="Ruckert C."/>
        </authorList>
    </citation>
    <scope>NUCLEOTIDE SEQUENCE</scope>
    <source>
        <strain evidence="9">CGMCC 1.12997</strain>
    </source>
</reference>
<evidence type="ECO:0000256" key="6">
    <source>
        <dbReference type="SAM" id="SignalP"/>
    </source>
</evidence>
<comment type="subcellular location">
    <subcellularLocation>
        <location evidence="1">Cell outer membrane</location>
    </subcellularLocation>
</comment>
<dbReference type="InterPro" id="IPR012910">
    <property type="entry name" value="Plug_dom"/>
</dbReference>
<evidence type="ECO:0008006" key="11">
    <source>
        <dbReference type="Google" id="ProtNLM"/>
    </source>
</evidence>
<dbReference type="PROSITE" id="PS01156">
    <property type="entry name" value="TONB_DEPENDENT_REC_2"/>
    <property type="match status" value="1"/>
</dbReference>
<dbReference type="GO" id="GO:0009279">
    <property type="term" value="C:cell outer membrane"/>
    <property type="evidence" value="ECO:0007669"/>
    <property type="project" value="UniProtKB-SubCell"/>
</dbReference>
<keyword evidence="10" id="KW-1185">Reference proteome</keyword>
<dbReference type="EMBL" id="BMGT01000001">
    <property type="protein sequence ID" value="GGG65843.1"/>
    <property type="molecule type" value="Genomic_DNA"/>
</dbReference>
<dbReference type="Proteomes" id="UP000647241">
    <property type="component" value="Unassembled WGS sequence"/>
</dbReference>
<dbReference type="Gene3D" id="2.40.170.20">
    <property type="entry name" value="TonB-dependent receptor, beta-barrel domain"/>
    <property type="match status" value="1"/>
</dbReference>
<organism evidence="9 10">
    <name type="scientific">Edaphobacter dinghuensis</name>
    <dbReference type="NCBI Taxonomy" id="1560005"/>
    <lineage>
        <taxon>Bacteria</taxon>
        <taxon>Pseudomonadati</taxon>
        <taxon>Acidobacteriota</taxon>
        <taxon>Terriglobia</taxon>
        <taxon>Terriglobales</taxon>
        <taxon>Acidobacteriaceae</taxon>
        <taxon>Edaphobacter</taxon>
    </lineage>
</organism>
<protein>
    <recommendedName>
        <fullName evidence="11">Carboxypeptidase family protein</fullName>
    </recommendedName>
</protein>
<feature type="chain" id="PRO_5036815938" description="Carboxypeptidase family protein" evidence="6">
    <location>
        <begin position="28"/>
        <end position="1111"/>
    </location>
</feature>
<dbReference type="InterPro" id="IPR057601">
    <property type="entry name" value="Oar-like_b-barrel"/>
</dbReference>
<dbReference type="Pfam" id="PF25183">
    <property type="entry name" value="OMP_b-brl_4"/>
    <property type="match status" value="1"/>
</dbReference>
<feature type="region of interest" description="Disordered" evidence="5">
    <location>
        <begin position="986"/>
        <end position="1006"/>
    </location>
</feature>
<proteinExistence type="predicted"/>
<evidence type="ECO:0000256" key="5">
    <source>
        <dbReference type="SAM" id="MobiDB-lite"/>
    </source>
</evidence>
<evidence type="ECO:0000313" key="10">
    <source>
        <dbReference type="Proteomes" id="UP000647241"/>
    </source>
</evidence>
<dbReference type="InterPro" id="IPR008969">
    <property type="entry name" value="CarboxyPept-like_regulatory"/>
</dbReference>
<keyword evidence="2 6" id="KW-0732">Signal</keyword>
<accession>A0A917H2G6</accession>